<dbReference type="OrthoDB" id="425925at2759"/>
<gene>
    <name evidence="7" type="ORF">CANCADRAFT_44183</name>
</gene>
<dbReference type="InterPro" id="IPR019459">
    <property type="entry name" value="GRAB"/>
</dbReference>
<dbReference type="EMBL" id="KV453842">
    <property type="protein sequence ID" value="ODV90535.1"/>
    <property type="molecule type" value="Genomic_DNA"/>
</dbReference>
<feature type="region of interest" description="Disordered" evidence="5">
    <location>
        <begin position="1"/>
        <end position="68"/>
    </location>
</feature>
<protein>
    <recommendedName>
        <fullName evidence="6">GRIP domain-containing protein</fullName>
    </recommendedName>
</protein>
<dbReference type="PROSITE" id="PS50913">
    <property type="entry name" value="GRIP"/>
    <property type="match status" value="1"/>
</dbReference>
<feature type="compositionally biased region" description="Acidic residues" evidence="5">
    <location>
        <begin position="7"/>
        <end position="32"/>
    </location>
</feature>
<evidence type="ECO:0000313" key="8">
    <source>
        <dbReference type="Proteomes" id="UP000095023"/>
    </source>
</evidence>
<feature type="region of interest" description="Disordered" evidence="5">
    <location>
        <begin position="93"/>
        <end position="135"/>
    </location>
</feature>
<reference evidence="8" key="1">
    <citation type="submission" date="2016-02" db="EMBL/GenBank/DDBJ databases">
        <title>Comparative genomics of biotechnologically important yeasts.</title>
        <authorList>
            <consortium name="DOE Joint Genome Institute"/>
            <person name="Riley R."/>
            <person name="Haridas S."/>
            <person name="Wolfe K.H."/>
            <person name="Lopes M.R."/>
            <person name="Hittinger C.T."/>
            <person name="Goker M."/>
            <person name="Salamov A."/>
            <person name="Wisecaver J."/>
            <person name="Long T.M."/>
            <person name="Aerts A.L."/>
            <person name="Barry K."/>
            <person name="Choi C."/>
            <person name="Clum A."/>
            <person name="Coughlan A.Y."/>
            <person name="Deshpande S."/>
            <person name="Douglass A.P."/>
            <person name="Hanson S.J."/>
            <person name="Klenk H.-P."/>
            <person name="Labutti K."/>
            <person name="Lapidus A."/>
            <person name="Lindquist E."/>
            <person name="Lipzen A."/>
            <person name="Meier-Kolthoff J.P."/>
            <person name="Ohm R.A."/>
            <person name="Otillar R.P."/>
            <person name="Pangilinan J."/>
            <person name="Peng Y."/>
            <person name="Rokas A."/>
            <person name="Rosa C.A."/>
            <person name="Scheuner C."/>
            <person name="Sibirny A.A."/>
            <person name="Slot J.C."/>
            <person name="Stielow J.B."/>
            <person name="Sun H."/>
            <person name="Kurtzman C.P."/>
            <person name="Blackwell M."/>
            <person name="Jeffries T.W."/>
            <person name="Grigoriev I.V."/>
        </authorList>
    </citation>
    <scope>NUCLEOTIDE SEQUENCE [LARGE SCALE GENOMIC DNA]</scope>
    <source>
        <strain evidence="8">NRRL Y-17796</strain>
    </source>
</reference>
<sequence>MTPLNDNVDDNTDNFDDLDGWGDEQIDFDDTDVQAQADNHEPSQLTMDTQVPNTPAISSSLDVQQDNAAAAAAAAVADDSQCDCDDIAEQSQVDGLDPVHASALPPRTTAVSASPDRTQSEPTAEPAPVSDSSERVNITPSIPHNTDQHEGSPYDHIDSHIPPESLHDTHTVNGHLDETTAPVSVVEESVQSLEDHLESIDINENTVDVPKPPAANNPPPAHVAAPPVASLNGDDLSLKTVLESQVATIEDLRYQLDQALMERDEYVNQYDELVEKMSAIRTSIGERLKSDQEQIAKNEAQIAELEKSVSQLKTELINSSNDFDRLSKDNQALRSQLSSAQDSWDAERDTLNRKIESLQMKLADLEQTSSDWEILANEERKARTVLETRILDLEDQLRLYDEQSTSENQNKSRLEEQIAELRLQADTKSYEYAESIRNLENKLDTQKQEAAEELLAANTRTHEAQLEIEKLQQQVSKMTDLEKELKEKNALVGKLRHESVGLNEHLTQALKLIKKIRPNIDAARSLEAGAAPVNLENDNADLSFDKELISNLFLSFIQIPRGDSKRFEVLKVIATYLQWDDQKRAVAGLARMPLSMDKLPVAGAATSSATLNRFGLTGESNESIADLWTEFLERETSN</sequence>
<dbReference type="PANTHER" id="PTHR18921">
    <property type="entry name" value="MYOSIN HEAVY CHAIN - RELATED"/>
    <property type="match status" value="1"/>
</dbReference>
<dbReference type="Pfam" id="PF10375">
    <property type="entry name" value="GRAB"/>
    <property type="match status" value="1"/>
</dbReference>
<keyword evidence="3 4" id="KW-0175">Coiled coil</keyword>
<dbReference type="PANTHER" id="PTHR18921:SF2">
    <property type="entry name" value="THYROID RECEPTOR-INTERACTING PROTEIN 11"/>
    <property type="match status" value="1"/>
</dbReference>
<feature type="coiled-coil region" evidence="4">
    <location>
        <begin position="249"/>
        <end position="498"/>
    </location>
</feature>
<evidence type="ECO:0000313" key="7">
    <source>
        <dbReference type="EMBL" id="ODV90535.1"/>
    </source>
</evidence>
<dbReference type="GO" id="GO:0005794">
    <property type="term" value="C:Golgi apparatus"/>
    <property type="evidence" value="ECO:0007669"/>
    <property type="project" value="UniProtKB-SubCell"/>
</dbReference>
<evidence type="ECO:0000259" key="6">
    <source>
        <dbReference type="PROSITE" id="PS50913"/>
    </source>
</evidence>
<evidence type="ECO:0000256" key="1">
    <source>
        <dbReference type="ARBA" id="ARBA00004555"/>
    </source>
</evidence>
<feature type="domain" description="GRIP" evidence="6">
    <location>
        <begin position="539"/>
        <end position="590"/>
    </location>
</feature>
<feature type="compositionally biased region" description="Polar residues" evidence="5">
    <location>
        <begin position="109"/>
        <end position="122"/>
    </location>
</feature>
<dbReference type="GO" id="GO:0006888">
    <property type="term" value="P:endoplasmic reticulum to Golgi vesicle-mediated transport"/>
    <property type="evidence" value="ECO:0007669"/>
    <property type="project" value="TreeGrafter"/>
</dbReference>
<dbReference type="AlphaFoldDB" id="A0A1E4TFI0"/>
<evidence type="ECO:0000256" key="2">
    <source>
        <dbReference type="ARBA" id="ARBA00023034"/>
    </source>
</evidence>
<evidence type="ECO:0000256" key="5">
    <source>
        <dbReference type="SAM" id="MobiDB-lite"/>
    </source>
</evidence>
<organism evidence="7 8">
    <name type="scientific">Tortispora caseinolytica NRRL Y-17796</name>
    <dbReference type="NCBI Taxonomy" id="767744"/>
    <lineage>
        <taxon>Eukaryota</taxon>
        <taxon>Fungi</taxon>
        <taxon>Dikarya</taxon>
        <taxon>Ascomycota</taxon>
        <taxon>Saccharomycotina</taxon>
        <taxon>Trigonopsidomycetes</taxon>
        <taxon>Trigonopsidales</taxon>
        <taxon>Trigonopsidaceae</taxon>
        <taxon>Tortispora</taxon>
    </lineage>
</organism>
<proteinExistence type="predicted"/>
<accession>A0A1E4TFI0</accession>
<evidence type="ECO:0000256" key="4">
    <source>
        <dbReference type="SAM" id="Coils"/>
    </source>
</evidence>
<keyword evidence="2" id="KW-0333">Golgi apparatus</keyword>
<feature type="compositionally biased region" description="Polar residues" evidence="5">
    <location>
        <begin position="33"/>
        <end position="61"/>
    </location>
</feature>
<dbReference type="Gene3D" id="1.10.287.1490">
    <property type="match status" value="1"/>
</dbReference>
<dbReference type="GO" id="GO:0031267">
    <property type="term" value="F:small GTPase binding"/>
    <property type="evidence" value="ECO:0007669"/>
    <property type="project" value="TreeGrafter"/>
</dbReference>
<dbReference type="GO" id="GO:0007030">
    <property type="term" value="P:Golgi organization"/>
    <property type="evidence" value="ECO:0007669"/>
    <property type="project" value="TreeGrafter"/>
</dbReference>
<keyword evidence="8" id="KW-1185">Reference proteome</keyword>
<dbReference type="InterPro" id="IPR000237">
    <property type="entry name" value="GRIP_dom"/>
</dbReference>
<evidence type="ECO:0000256" key="3">
    <source>
        <dbReference type="ARBA" id="ARBA00023054"/>
    </source>
</evidence>
<comment type="subcellular location">
    <subcellularLocation>
        <location evidence="1">Golgi apparatus</location>
    </subcellularLocation>
</comment>
<dbReference type="Proteomes" id="UP000095023">
    <property type="component" value="Unassembled WGS sequence"/>
</dbReference>
<name>A0A1E4TFI0_9ASCO</name>